<proteinExistence type="predicted"/>
<keyword evidence="3" id="KW-0808">Transferase</keyword>
<organism evidence="3 4">
    <name type="scientific">Frigoriglobus tundricola</name>
    <dbReference type="NCBI Taxonomy" id="2774151"/>
    <lineage>
        <taxon>Bacteria</taxon>
        <taxon>Pseudomonadati</taxon>
        <taxon>Planctomycetota</taxon>
        <taxon>Planctomycetia</taxon>
        <taxon>Gemmatales</taxon>
        <taxon>Gemmataceae</taxon>
        <taxon>Frigoriglobus</taxon>
    </lineage>
</organism>
<dbReference type="PANTHER" id="PTHR12526">
    <property type="entry name" value="GLYCOSYLTRANSFERASE"/>
    <property type="match status" value="1"/>
</dbReference>
<evidence type="ECO:0000313" key="4">
    <source>
        <dbReference type="Proteomes" id="UP000503447"/>
    </source>
</evidence>
<gene>
    <name evidence="3" type="ORF">FTUN_4951</name>
</gene>
<dbReference type="GO" id="GO:0016757">
    <property type="term" value="F:glycosyltransferase activity"/>
    <property type="evidence" value="ECO:0007669"/>
    <property type="project" value="InterPro"/>
</dbReference>
<dbReference type="EMBL" id="CP053452">
    <property type="protein sequence ID" value="QJW97377.1"/>
    <property type="molecule type" value="Genomic_DNA"/>
</dbReference>
<dbReference type="Gene3D" id="3.40.50.2000">
    <property type="entry name" value="Glycogen Phosphorylase B"/>
    <property type="match status" value="2"/>
</dbReference>
<dbReference type="Pfam" id="PF00534">
    <property type="entry name" value="Glycos_transf_1"/>
    <property type="match status" value="1"/>
</dbReference>
<dbReference type="KEGG" id="ftj:FTUN_4951"/>
<evidence type="ECO:0000259" key="2">
    <source>
        <dbReference type="Pfam" id="PF13439"/>
    </source>
</evidence>
<keyword evidence="4" id="KW-1185">Reference proteome</keyword>
<dbReference type="SUPFAM" id="SSF53756">
    <property type="entry name" value="UDP-Glycosyltransferase/glycogen phosphorylase"/>
    <property type="match status" value="1"/>
</dbReference>
<name>A0A6M5YTG0_9BACT</name>
<dbReference type="RefSeq" id="WP_227254404.1">
    <property type="nucleotide sequence ID" value="NZ_CP053452.2"/>
</dbReference>
<sequence length="370" mass="41165">MRVAFVVHLMQVAGAEVFVRETIRRLGPRIKPTIFCLDSVGRIGEELIAEGVDLECFGRKPGRDWRVSRELAAAIRRRDIEVVHAHQYTPFFYTALAKPLCGFRPKVILTEHGRHYPDRVSPARRAVNRLVLDRLADAVTACCRFSAEGLTRTDGFAGARIEVIENGIEIDRYGPPADKALAKREVGLEPARRYLIHVARHHPVKDQATLLRGFAQAASTLPDLDLLMVGDGPLREELEALARELRVPERVKFLGIRTDIPELMRAADAFALTSLSEAASLTLLEALASALPAIVTNVGGNPEIVRHEREGLLFPRGDANGCADAISRVFRNPELAARLGAAGRERAVERYQLDRTVEEYFRLYSRLAGR</sequence>
<dbReference type="InterPro" id="IPR028098">
    <property type="entry name" value="Glyco_trans_4-like_N"/>
</dbReference>
<protein>
    <submittedName>
        <fullName evidence="3">GT4 family glycosyltransferase</fullName>
    </submittedName>
</protein>
<evidence type="ECO:0000313" key="3">
    <source>
        <dbReference type="EMBL" id="QJW97377.1"/>
    </source>
</evidence>
<evidence type="ECO:0000259" key="1">
    <source>
        <dbReference type="Pfam" id="PF00534"/>
    </source>
</evidence>
<feature type="domain" description="Glycosyl transferase family 1" evidence="1">
    <location>
        <begin position="183"/>
        <end position="346"/>
    </location>
</feature>
<dbReference type="AlphaFoldDB" id="A0A6M5YTG0"/>
<reference evidence="4" key="1">
    <citation type="submission" date="2020-05" db="EMBL/GenBank/DDBJ databases">
        <title>Frigoriglobus tundricola gen. nov., sp. nov., a psychrotolerant cellulolytic planctomycete of the family Gemmataceae with two divergent copies of 16S rRNA gene.</title>
        <authorList>
            <person name="Kulichevskaya I.S."/>
            <person name="Ivanova A.A."/>
            <person name="Naumoff D.G."/>
            <person name="Beletsky A.V."/>
            <person name="Rijpstra W.I.C."/>
            <person name="Sinninghe Damste J.S."/>
            <person name="Mardanov A.V."/>
            <person name="Ravin N.V."/>
            <person name="Dedysh S.N."/>
        </authorList>
    </citation>
    <scope>NUCLEOTIDE SEQUENCE [LARGE SCALE GENOMIC DNA]</scope>
    <source>
        <strain evidence="4">PL17</strain>
    </source>
</reference>
<feature type="domain" description="Glycosyltransferase subfamily 4-like N-terminal" evidence="2">
    <location>
        <begin position="13"/>
        <end position="172"/>
    </location>
</feature>
<dbReference type="Proteomes" id="UP000503447">
    <property type="component" value="Chromosome"/>
</dbReference>
<dbReference type="InterPro" id="IPR001296">
    <property type="entry name" value="Glyco_trans_1"/>
</dbReference>
<accession>A0A6M5YTG0</accession>
<dbReference type="Pfam" id="PF13439">
    <property type="entry name" value="Glyco_transf_4"/>
    <property type="match status" value="1"/>
</dbReference>